<dbReference type="AlphaFoldDB" id="A0A8T0CJ66"/>
<dbReference type="Proteomes" id="UP000806378">
    <property type="component" value="Unassembled WGS sequence"/>
</dbReference>
<dbReference type="PRINTS" id="PR00081">
    <property type="entry name" value="GDHRDH"/>
</dbReference>
<dbReference type="InterPro" id="IPR036291">
    <property type="entry name" value="NAD(P)-bd_dom_sf"/>
</dbReference>
<dbReference type="Pfam" id="PF13561">
    <property type="entry name" value="adh_short_C2"/>
    <property type="match status" value="1"/>
</dbReference>
<dbReference type="PROSITE" id="PS00061">
    <property type="entry name" value="ADH_SHORT"/>
    <property type="match status" value="1"/>
</dbReference>
<dbReference type="CDD" id="cd05233">
    <property type="entry name" value="SDR_c"/>
    <property type="match status" value="1"/>
</dbReference>
<dbReference type="InterPro" id="IPR002347">
    <property type="entry name" value="SDR_fam"/>
</dbReference>
<evidence type="ECO:0000256" key="1">
    <source>
        <dbReference type="ARBA" id="ARBA00006484"/>
    </source>
</evidence>
<evidence type="ECO:0000313" key="3">
    <source>
        <dbReference type="Proteomes" id="UP000806378"/>
    </source>
</evidence>
<sequence length="259" mass="27150">MPDTESSRPIRSLKGRVAIVSGAGSQGSGIGNGRAAALLLAEAGCDVACVDMNAADAERTAEMINAEGHGQAIALSANVTSEQDCKRAVSEAVKRFGRLDILVNNVGIMGTPGTALEVDMAQWEDGMRMNISSMVIMAKSAIPEMRKNNGPETAFWRGSIVNVSSVAGLLGGAPSLLYPTSKGAVLNLTRAMASHHAKDKIRVNCICPGAVYTPMVNHQGGGMDEEMRKSRAEMSPLKTEGTGWDCGAAVRFLASDEAR</sequence>
<dbReference type="Gramene" id="rna-gnl|WGS:JABURB|Cocit.L5611.1">
    <property type="protein sequence ID" value="cds-KAF7846009.1"/>
    <property type="gene ID" value="gene-BT93_L5611"/>
</dbReference>
<comment type="similarity">
    <text evidence="1">Belongs to the short-chain dehydrogenases/reductases (SDR) family.</text>
</comment>
<reference evidence="2" key="1">
    <citation type="submission" date="2020-05" db="EMBL/GenBank/DDBJ databases">
        <title>WGS assembly of Corymbia citriodora subspecies variegata.</title>
        <authorList>
            <person name="Barry K."/>
            <person name="Hundley H."/>
            <person name="Shu S."/>
            <person name="Jenkins J."/>
            <person name="Grimwood J."/>
            <person name="Baten A."/>
        </authorList>
    </citation>
    <scope>NUCLEOTIDE SEQUENCE</scope>
    <source>
        <strain evidence="2">CV2-018</strain>
    </source>
</reference>
<name>A0A8T0CJ66_CORYI</name>
<gene>
    <name evidence="2" type="ORF">BT93_L5611</name>
</gene>
<evidence type="ECO:0008006" key="4">
    <source>
        <dbReference type="Google" id="ProtNLM"/>
    </source>
</evidence>
<dbReference type="EMBL" id="MU096500">
    <property type="protein sequence ID" value="KAF7846009.1"/>
    <property type="molecule type" value="Genomic_DNA"/>
</dbReference>
<evidence type="ECO:0000313" key="2">
    <source>
        <dbReference type="EMBL" id="KAF7846009.1"/>
    </source>
</evidence>
<proteinExistence type="inferred from homology"/>
<dbReference type="GO" id="GO:0006633">
    <property type="term" value="P:fatty acid biosynthetic process"/>
    <property type="evidence" value="ECO:0007669"/>
    <property type="project" value="TreeGrafter"/>
</dbReference>
<dbReference type="SUPFAM" id="SSF51735">
    <property type="entry name" value="NAD(P)-binding Rossmann-fold domains"/>
    <property type="match status" value="1"/>
</dbReference>
<comment type="caution">
    <text evidence="2">The sequence shown here is derived from an EMBL/GenBank/DDBJ whole genome shotgun (WGS) entry which is preliminary data.</text>
</comment>
<dbReference type="InterPro" id="IPR020904">
    <property type="entry name" value="Sc_DH/Rdtase_CS"/>
</dbReference>
<dbReference type="Gene3D" id="3.40.50.720">
    <property type="entry name" value="NAD(P)-binding Rossmann-like Domain"/>
    <property type="match status" value="1"/>
</dbReference>
<dbReference type="GO" id="GO:0048038">
    <property type="term" value="F:quinone binding"/>
    <property type="evidence" value="ECO:0007669"/>
    <property type="project" value="TreeGrafter"/>
</dbReference>
<protein>
    <recommendedName>
        <fullName evidence="4">NAD(P)-binding protein</fullName>
    </recommendedName>
</protein>
<dbReference type="FunFam" id="3.40.50.720:FF:000084">
    <property type="entry name" value="Short-chain dehydrogenase reductase"/>
    <property type="match status" value="1"/>
</dbReference>
<keyword evidence="3" id="KW-1185">Reference proteome</keyword>
<organism evidence="2 3">
    <name type="scientific">Corymbia citriodora subsp. variegata</name>
    <dbReference type="NCBI Taxonomy" id="360336"/>
    <lineage>
        <taxon>Eukaryota</taxon>
        <taxon>Viridiplantae</taxon>
        <taxon>Streptophyta</taxon>
        <taxon>Embryophyta</taxon>
        <taxon>Tracheophyta</taxon>
        <taxon>Spermatophyta</taxon>
        <taxon>Magnoliopsida</taxon>
        <taxon>eudicotyledons</taxon>
        <taxon>Gunneridae</taxon>
        <taxon>Pentapetalae</taxon>
        <taxon>rosids</taxon>
        <taxon>malvids</taxon>
        <taxon>Myrtales</taxon>
        <taxon>Myrtaceae</taxon>
        <taxon>Myrtoideae</taxon>
        <taxon>Eucalypteae</taxon>
        <taxon>Corymbia</taxon>
    </lineage>
</organism>
<accession>A0A8T0CJ66</accession>
<dbReference type="OrthoDB" id="417891at2759"/>
<dbReference type="PANTHER" id="PTHR42760">
    <property type="entry name" value="SHORT-CHAIN DEHYDROGENASES/REDUCTASES FAMILY MEMBER"/>
    <property type="match status" value="1"/>
</dbReference>
<dbReference type="PRINTS" id="PR00080">
    <property type="entry name" value="SDRFAMILY"/>
</dbReference>
<dbReference type="PANTHER" id="PTHR42760:SF122">
    <property type="entry name" value="NAD(P)-BINDING PROTEIN"/>
    <property type="match status" value="1"/>
</dbReference>
<dbReference type="GO" id="GO:0016616">
    <property type="term" value="F:oxidoreductase activity, acting on the CH-OH group of donors, NAD or NADP as acceptor"/>
    <property type="evidence" value="ECO:0007669"/>
    <property type="project" value="TreeGrafter"/>
</dbReference>